<reference evidence="2" key="1">
    <citation type="journal article" date="2005" name="Nature">
        <title>The map-based sequence of the rice genome.</title>
        <authorList>
            <consortium name="International rice genome sequencing project (IRGSP)"/>
            <person name="Matsumoto T."/>
            <person name="Wu J."/>
            <person name="Kanamori H."/>
            <person name="Katayose Y."/>
            <person name="Fujisawa M."/>
            <person name="Namiki N."/>
            <person name="Mizuno H."/>
            <person name="Yamamoto K."/>
            <person name="Antonio B.A."/>
            <person name="Baba T."/>
            <person name="Sakata K."/>
            <person name="Nagamura Y."/>
            <person name="Aoki H."/>
            <person name="Arikawa K."/>
            <person name="Arita K."/>
            <person name="Bito T."/>
            <person name="Chiden Y."/>
            <person name="Fujitsuka N."/>
            <person name="Fukunaka R."/>
            <person name="Hamada M."/>
            <person name="Harada C."/>
            <person name="Hayashi A."/>
            <person name="Hijishita S."/>
            <person name="Honda M."/>
            <person name="Hosokawa S."/>
            <person name="Ichikawa Y."/>
            <person name="Idonuma A."/>
            <person name="Iijima M."/>
            <person name="Ikeda M."/>
            <person name="Ikeno M."/>
            <person name="Ito K."/>
            <person name="Ito S."/>
            <person name="Ito T."/>
            <person name="Ito Y."/>
            <person name="Ito Y."/>
            <person name="Iwabuchi A."/>
            <person name="Kamiya K."/>
            <person name="Karasawa W."/>
            <person name="Kurita K."/>
            <person name="Katagiri S."/>
            <person name="Kikuta A."/>
            <person name="Kobayashi H."/>
            <person name="Kobayashi N."/>
            <person name="Machita K."/>
            <person name="Maehara T."/>
            <person name="Masukawa M."/>
            <person name="Mizubayashi T."/>
            <person name="Mukai Y."/>
            <person name="Nagasaki H."/>
            <person name="Nagata Y."/>
            <person name="Naito S."/>
            <person name="Nakashima M."/>
            <person name="Nakama Y."/>
            <person name="Nakamichi Y."/>
            <person name="Nakamura M."/>
            <person name="Meguro A."/>
            <person name="Negishi M."/>
            <person name="Ohta I."/>
            <person name="Ohta T."/>
            <person name="Okamoto M."/>
            <person name="Ono N."/>
            <person name="Saji S."/>
            <person name="Sakaguchi M."/>
            <person name="Sakai K."/>
            <person name="Shibata M."/>
            <person name="Shimokawa T."/>
            <person name="Song J."/>
            <person name="Takazaki Y."/>
            <person name="Terasawa K."/>
            <person name="Tsugane M."/>
            <person name="Tsuji K."/>
            <person name="Ueda S."/>
            <person name="Waki K."/>
            <person name="Yamagata H."/>
            <person name="Yamamoto M."/>
            <person name="Yamamoto S."/>
            <person name="Yamane H."/>
            <person name="Yoshiki S."/>
            <person name="Yoshihara R."/>
            <person name="Yukawa K."/>
            <person name="Zhong H."/>
            <person name="Yano M."/>
            <person name="Yuan Q."/>
            <person name="Ouyang S."/>
            <person name="Liu J."/>
            <person name="Jones K.M."/>
            <person name="Gansberger K."/>
            <person name="Moffat K."/>
            <person name="Hill J."/>
            <person name="Bera J."/>
            <person name="Fadrosh D."/>
            <person name="Jin S."/>
            <person name="Johri S."/>
            <person name="Kim M."/>
            <person name="Overton L."/>
            <person name="Reardon M."/>
            <person name="Tsitrin T."/>
            <person name="Vuong H."/>
            <person name="Weaver B."/>
            <person name="Ciecko A."/>
            <person name="Tallon L."/>
            <person name="Jackson J."/>
            <person name="Pai G."/>
            <person name="Aken S.V."/>
            <person name="Utterback T."/>
            <person name="Reidmuller S."/>
            <person name="Feldblyum T."/>
            <person name="Hsiao J."/>
            <person name="Zismann V."/>
            <person name="Iobst S."/>
            <person name="de Vazeille A.R."/>
            <person name="Buell C.R."/>
            <person name="Ying K."/>
            <person name="Li Y."/>
            <person name="Lu T."/>
            <person name="Huang Y."/>
            <person name="Zhao Q."/>
            <person name="Feng Q."/>
            <person name="Zhang L."/>
            <person name="Zhu J."/>
            <person name="Weng Q."/>
            <person name="Mu J."/>
            <person name="Lu Y."/>
            <person name="Fan D."/>
            <person name="Liu Y."/>
            <person name="Guan J."/>
            <person name="Zhang Y."/>
            <person name="Yu S."/>
            <person name="Liu X."/>
            <person name="Zhang Y."/>
            <person name="Hong G."/>
            <person name="Han B."/>
            <person name="Choisne N."/>
            <person name="Demange N."/>
            <person name="Orjeda G."/>
            <person name="Samain S."/>
            <person name="Cattolico L."/>
            <person name="Pelletier E."/>
            <person name="Couloux A."/>
            <person name="Segurens B."/>
            <person name="Wincker P."/>
            <person name="D'Hont A."/>
            <person name="Scarpelli C."/>
            <person name="Weissenbach J."/>
            <person name="Salanoubat M."/>
            <person name="Quetier F."/>
            <person name="Yu Y."/>
            <person name="Kim H.R."/>
            <person name="Rambo T."/>
            <person name="Currie J."/>
            <person name="Collura K."/>
            <person name="Luo M."/>
            <person name="Yang T."/>
            <person name="Ammiraju J.S.S."/>
            <person name="Engler F."/>
            <person name="Soderlund C."/>
            <person name="Wing R.A."/>
            <person name="Palmer L.E."/>
            <person name="de la Bastide M."/>
            <person name="Spiegel L."/>
            <person name="Nascimento L."/>
            <person name="Zutavern T."/>
            <person name="O'Shaughnessy A."/>
            <person name="Dike S."/>
            <person name="Dedhia N."/>
            <person name="Preston R."/>
            <person name="Balija V."/>
            <person name="McCombie W.R."/>
            <person name="Chow T."/>
            <person name="Chen H."/>
            <person name="Chung M."/>
            <person name="Chen C."/>
            <person name="Shaw J."/>
            <person name="Wu H."/>
            <person name="Hsiao K."/>
            <person name="Chao Y."/>
            <person name="Chu M."/>
            <person name="Cheng C."/>
            <person name="Hour A."/>
            <person name="Lee P."/>
            <person name="Lin S."/>
            <person name="Lin Y."/>
            <person name="Liou J."/>
            <person name="Liu S."/>
            <person name="Hsing Y."/>
            <person name="Raghuvanshi S."/>
            <person name="Mohanty A."/>
            <person name="Bharti A.K."/>
            <person name="Gaur A."/>
            <person name="Gupta V."/>
            <person name="Kumar D."/>
            <person name="Ravi V."/>
            <person name="Vij S."/>
            <person name="Kapur A."/>
            <person name="Khurana P."/>
            <person name="Khurana P."/>
            <person name="Khurana J.P."/>
            <person name="Tyagi A.K."/>
            <person name="Gaikwad K."/>
            <person name="Singh A."/>
            <person name="Dalal V."/>
            <person name="Srivastava S."/>
            <person name="Dixit A."/>
            <person name="Pal A.K."/>
            <person name="Ghazi I.A."/>
            <person name="Yadav M."/>
            <person name="Pandit A."/>
            <person name="Bhargava A."/>
            <person name="Sureshbabu K."/>
            <person name="Batra K."/>
            <person name="Sharma T.R."/>
            <person name="Mohapatra T."/>
            <person name="Singh N.K."/>
            <person name="Messing J."/>
            <person name="Nelson A.B."/>
            <person name="Fuks G."/>
            <person name="Kavchok S."/>
            <person name="Keizer G."/>
            <person name="Linton E."/>
            <person name="Llaca V."/>
            <person name="Song R."/>
            <person name="Tanyolac B."/>
            <person name="Young S."/>
            <person name="Ho-Il K."/>
            <person name="Hahn J.H."/>
            <person name="Sangsakoo G."/>
            <person name="Vanavichit A."/>
            <person name="de Mattos Luiz.A.T."/>
            <person name="Zimmer P.D."/>
            <person name="Malone G."/>
            <person name="Dellagostin O."/>
            <person name="de Oliveira A.C."/>
            <person name="Bevan M."/>
            <person name="Bancroft I."/>
            <person name="Minx P."/>
            <person name="Cordum H."/>
            <person name="Wilson R."/>
            <person name="Cheng Z."/>
            <person name="Jin W."/>
            <person name="Jiang J."/>
            <person name="Leong S.A."/>
            <person name="Iwama H."/>
            <person name="Gojobori T."/>
            <person name="Itoh T."/>
            <person name="Niimura Y."/>
            <person name="Fujii Y."/>
            <person name="Habara T."/>
            <person name="Sakai H."/>
            <person name="Sato Y."/>
            <person name="Wilson G."/>
            <person name="Kumar K."/>
            <person name="McCouch S."/>
            <person name="Juretic N."/>
            <person name="Hoen D."/>
            <person name="Wright S."/>
            <person name="Bruskiewich R."/>
            <person name="Bureau T."/>
            <person name="Miyao A."/>
            <person name="Hirochika H."/>
            <person name="Nishikawa T."/>
            <person name="Kadowaki K."/>
            <person name="Sugiura M."/>
            <person name="Burr B."/>
            <person name="Sasaki T."/>
        </authorList>
    </citation>
    <scope>NUCLEOTIDE SEQUENCE [LARGE SCALE GENOMIC DNA]</scope>
    <source>
        <strain evidence="2">cv. Nipponbare</strain>
    </source>
</reference>
<dbReference type="PaxDb" id="39947-A0A0N7KGV8"/>
<gene>
    <name evidence="1" type="ordered locus">Os03g0230401</name>
    <name evidence="1" type="ORF">OSNPB_030230401</name>
</gene>
<organism evidence="1 2">
    <name type="scientific">Oryza sativa subsp. japonica</name>
    <name type="common">Rice</name>
    <dbReference type="NCBI Taxonomy" id="39947"/>
    <lineage>
        <taxon>Eukaryota</taxon>
        <taxon>Viridiplantae</taxon>
        <taxon>Streptophyta</taxon>
        <taxon>Embryophyta</taxon>
        <taxon>Tracheophyta</taxon>
        <taxon>Spermatophyta</taxon>
        <taxon>Magnoliopsida</taxon>
        <taxon>Liliopsida</taxon>
        <taxon>Poales</taxon>
        <taxon>Poaceae</taxon>
        <taxon>BOP clade</taxon>
        <taxon>Oryzoideae</taxon>
        <taxon>Oryzeae</taxon>
        <taxon>Oryzinae</taxon>
        <taxon>Oryza</taxon>
        <taxon>Oryza sativa</taxon>
    </lineage>
</organism>
<sequence length="109" mass="12304">MDSLDDGSPCPLERRRFRRRWAEKVKLTGRGGGYLSYAMVTGERVLMAGGRLPPLEETLRSPLYTVHLLQEFTDAAGVASFSLLFCGLWHRQIDEINPSLLGCHGQRDR</sequence>
<evidence type="ECO:0000313" key="2">
    <source>
        <dbReference type="Proteomes" id="UP000059680"/>
    </source>
</evidence>
<keyword evidence="2" id="KW-1185">Reference proteome</keyword>
<dbReference type="EMBL" id="AP014959">
    <property type="protein sequence ID" value="BAS83097.1"/>
    <property type="molecule type" value="Genomic_DNA"/>
</dbReference>
<proteinExistence type="predicted"/>
<dbReference type="AlphaFoldDB" id="A0A0N7KGV8"/>
<reference evidence="1 2" key="3">
    <citation type="journal article" date="2013" name="Rice">
        <title>Improvement of the Oryza sativa Nipponbare reference genome using next generation sequence and optical map data.</title>
        <authorList>
            <person name="Kawahara Y."/>
            <person name="de la Bastide M."/>
            <person name="Hamilton J.P."/>
            <person name="Kanamori H."/>
            <person name="McCombie W.R."/>
            <person name="Ouyang S."/>
            <person name="Schwartz D.C."/>
            <person name="Tanaka T."/>
            <person name="Wu J."/>
            <person name="Zhou S."/>
            <person name="Childs K.L."/>
            <person name="Davidson R.M."/>
            <person name="Lin H."/>
            <person name="Quesada-Ocampo L."/>
            <person name="Vaillancourt B."/>
            <person name="Sakai H."/>
            <person name="Lee S.S."/>
            <person name="Kim J."/>
            <person name="Numa H."/>
            <person name="Itoh T."/>
            <person name="Buell C.R."/>
            <person name="Matsumoto T."/>
        </authorList>
    </citation>
    <scope>NUCLEOTIDE SEQUENCE [LARGE SCALE GENOMIC DNA]</scope>
    <source>
        <strain evidence="2">cv. Nipponbare</strain>
    </source>
</reference>
<protein>
    <submittedName>
        <fullName evidence="1">Os03g0230401 protein</fullName>
    </submittedName>
</protein>
<dbReference type="Proteomes" id="UP000059680">
    <property type="component" value="Chromosome 3"/>
</dbReference>
<reference evidence="1 2" key="2">
    <citation type="journal article" date="2013" name="Plant Cell Physiol.">
        <title>Rice Annotation Project Database (RAP-DB): an integrative and interactive database for rice genomics.</title>
        <authorList>
            <person name="Sakai H."/>
            <person name="Lee S.S."/>
            <person name="Tanaka T."/>
            <person name="Numa H."/>
            <person name="Kim J."/>
            <person name="Kawahara Y."/>
            <person name="Wakimoto H."/>
            <person name="Yang C.C."/>
            <person name="Iwamoto M."/>
            <person name="Abe T."/>
            <person name="Yamada Y."/>
            <person name="Muto A."/>
            <person name="Inokuchi H."/>
            <person name="Ikemura T."/>
            <person name="Matsumoto T."/>
            <person name="Sasaki T."/>
            <person name="Itoh T."/>
        </authorList>
    </citation>
    <scope>NUCLEOTIDE SEQUENCE [LARGE SCALE GENOMIC DNA]</scope>
    <source>
        <strain evidence="2">cv. Nipponbare</strain>
    </source>
</reference>
<evidence type="ECO:0000313" key="1">
    <source>
        <dbReference type="EMBL" id="BAS83097.1"/>
    </source>
</evidence>
<name>A0A0N7KGV8_ORYSJ</name>
<dbReference type="InParanoid" id="A0A0N7KGV8"/>
<accession>A0A0N7KGV8</accession>